<evidence type="ECO:0000256" key="1">
    <source>
        <dbReference type="SAM" id="MobiDB-lite"/>
    </source>
</evidence>
<accession>A0ABW6YGA4</accession>
<dbReference type="EMBL" id="JBIBSM010000012">
    <property type="protein sequence ID" value="MFF8278873.1"/>
    <property type="molecule type" value="Genomic_DNA"/>
</dbReference>
<organism evidence="2 3">
    <name type="scientific">Streptomyces lateritius</name>
    <dbReference type="NCBI Taxonomy" id="67313"/>
    <lineage>
        <taxon>Bacteria</taxon>
        <taxon>Bacillati</taxon>
        <taxon>Actinomycetota</taxon>
        <taxon>Actinomycetes</taxon>
        <taxon>Kitasatosporales</taxon>
        <taxon>Streptomycetaceae</taxon>
        <taxon>Streptomyces</taxon>
    </lineage>
</organism>
<dbReference type="RefSeq" id="WP_391935946.1">
    <property type="nucleotide sequence ID" value="NZ_JBIBSM010000012.1"/>
</dbReference>
<evidence type="ECO:0000313" key="3">
    <source>
        <dbReference type="Proteomes" id="UP001603013"/>
    </source>
</evidence>
<reference evidence="2 3" key="1">
    <citation type="submission" date="2024-10" db="EMBL/GenBank/DDBJ databases">
        <title>The Natural Products Discovery Center: Release of the First 8490 Sequenced Strains for Exploring Actinobacteria Biosynthetic Diversity.</title>
        <authorList>
            <person name="Kalkreuter E."/>
            <person name="Kautsar S.A."/>
            <person name="Yang D."/>
            <person name="Bader C.D."/>
            <person name="Teijaro C.N."/>
            <person name="Fluegel L."/>
            <person name="Davis C.M."/>
            <person name="Simpson J.R."/>
            <person name="Lauterbach L."/>
            <person name="Steele A.D."/>
            <person name="Gui C."/>
            <person name="Meng S."/>
            <person name="Li G."/>
            <person name="Viehrig K."/>
            <person name="Ye F."/>
            <person name="Su P."/>
            <person name="Kiefer A.F."/>
            <person name="Nichols A."/>
            <person name="Cepeda A.J."/>
            <person name="Yan W."/>
            <person name="Fan B."/>
            <person name="Jiang Y."/>
            <person name="Adhikari A."/>
            <person name="Zheng C.-J."/>
            <person name="Schuster L."/>
            <person name="Cowan T.M."/>
            <person name="Smanski M.J."/>
            <person name="Chevrette M.G."/>
            <person name="De Carvalho L.P.S."/>
            <person name="Shen B."/>
        </authorList>
    </citation>
    <scope>NUCLEOTIDE SEQUENCE [LARGE SCALE GENOMIC DNA]</scope>
    <source>
        <strain evidence="2 3">NPDC015755</strain>
    </source>
</reference>
<evidence type="ECO:0000313" key="2">
    <source>
        <dbReference type="EMBL" id="MFF8278873.1"/>
    </source>
</evidence>
<name>A0ABW6YGA4_9ACTN</name>
<feature type="region of interest" description="Disordered" evidence="1">
    <location>
        <begin position="86"/>
        <end position="144"/>
    </location>
</feature>
<protein>
    <submittedName>
        <fullName evidence="2">Uncharacterized protein</fullName>
    </submittedName>
</protein>
<sequence length="144" mass="15010">MSEITWREPVTVHLALSALRRRRFMTQEQPAADAPAATAGKLTLEYEDGVPVVRVSGGTSFPAQIAIVGPDGEGLGTYTADAVTQKTRPLSLRPDPSDAPDALSLAEEDGLVPSLAPADGSTGLPASHADLPKVTTPHEQSAET</sequence>
<gene>
    <name evidence="2" type="ORF">ACF05T_22580</name>
</gene>
<keyword evidence="3" id="KW-1185">Reference proteome</keyword>
<proteinExistence type="predicted"/>
<comment type="caution">
    <text evidence="2">The sequence shown here is derived from an EMBL/GenBank/DDBJ whole genome shotgun (WGS) entry which is preliminary data.</text>
</comment>
<dbReference type="Proteomes" id="UP001603013">
    <property type="component" value="Unassembled WGS sequence"/>
</dbReference>